<dbReference type="InterPro" id="IPR002931">
    <property type="entry name" value="Transglutaminase-like"/>
</dbReference>
<dbReference type="PANTHER" id="PTHR38339">
    <property type="entry name" value="TRANSGLUTAMINASE DOMAIN PROTEIN"/>
    <property type="match status" value="1"/>
</dbReference>
<dbReference type="PANTHER" id="PTHR38339:SF1">
    <property type="entry name" value="TRANSGLUTAMINASE-LIKE DOMAIN-CONTAINING PROTEIN"/>
    <property type="match status" value="1"/>
</dbReference>
<dbReference type="Gene3D" id="3.10.620.30">
    <property type="match status" value="1"/>
</dbReference>
<name>U5CPE0_CALSX</name>
<reference evidence="2 3" key="1">
    <citation type="journal article" date="2013" name="Genome Announc.">
        <title>Draft Genome Sequence of an Anaerobic and Extremophilic Bacterium, Caldanaerobacter yonseiensis, Isolated from a Geothermal Hot Stream.</title>
        <authorList>
            <person name="Lee S.J."/>
            <person name="Lee Y.J."/>
            <person name="Park G.S."/>
            <person name="Kim B.C."/>
            <person name="Lee S.J."/>
            <person name="Shin J.H."/>
            <person name="Lee D.W."/>
        </authorList>
    </citation>
    <scope>NUCLEOTIDE SEQUENCE [LARGE SCALE GENOMIC DNA]</scope>
    <source>
        <strain evidence="2 3">KB-1</strain>
    </source>
</reference>
<dbReference type="InterPro" id="IPR038765">
    <property type="entry name" value="Papain-like_cys_pep_sf"/>
</dbReference>
<feature type="domain" description="Transglutaminase-like" evidence="1">
    <location>
        <begin position="325"/>
        <end position="386"/>
    </location>
</feature>
<sequence>MPKESYSILLAGDSISRGLCFMEFMNVSLPEEIAREENLGNYDKALKLIDRWLKKDIPSWLKKRLIFEKDRIKVLLSSYPYTEEEAIKKGKEVIKSFTEEEFYKLLEEGIVDYIVVNGERKYERRYAYNIGYALPEYKGRIARSESVEKDRKLLNERLNSLIKGDKAKEYRVKARISLKIEEDVKDKVRVWLPFPKEELQQKDVKLISKSHEKYTLAPSEAPQRTIYFEGKSSEEYFVEFEYTITEWVNRVEPEKITEAKGSVFLEEQPPHIVFTPYLKKLAYEIVGDEKNPYYKAKKIYDWITLNVNYSYVKPYAVYDNISQFVASNLKGDCGFQALLFITLCRIVGVPARWQSGWYISPFFTSPHDWALFFVPPYGWLPADLSFGGRYRENEELRNFYFGNLDGFRMVANSDFMKDFIPSKTHWRSDPCDNQVGEVETMDRNIYNFSYEMNILEFNSIN</sequence>
<dbReference type="PATRIC" id="fig|1388761.3.peg.1679"/>
<dbReference type="SMART" id="SM00460">
    <property type="entry name" value="TGc"/>
    <property type="match status" value="1"/>
</dbReference>
<evidence type="ECO:0000313" key="3">
    <source>
        <dbReference type="Proteomes" id="UP000016856"/>
    </source>
</evidence>
<dbReference type="Pfam" id="PF01841">
    <property type="entry name" value="Transglut_core"/>
    <property type="match status" value="1"/>
</dbReference>
<protein>
    <submittedName>
        <fullName evidence="2">Transglutaminase</fullName>
    </submittedName>
</protein>
<dbReference type="Proteomes" id="UP000016856">
    <property type="component" value="Unassembled WGS sequence"/>
</dbReference>
<comment type="caution">
    <text evidence="2">The sequence shown here is derived from an EMBL/GenBank/DDBJ whole genome shotgun (WGS) entry which is preliminary data.</text>
</comment>
<evidence type="ECO:0000313" key="2">
    <source>
        <dbReference type="EMBL" id="ERM91848.1"/>
    </source>
</evidence>
<organism evidence="2 3">
    <name type="scientific">Caldanaerobacter subterraneus subsp. yonseiensis KB-1</name>
    <dbReference type="NCBI Taxonomy" id="1388761"/>
    <lineage>
        <taxon>Bacteria</taxon>
        <taxon>Bacillati</taxon>
        <taxon>Bacillota</taxon>
        <taxon>Clostridia</taxon>
        <taxon>Thermoanaerobacterales</taxon>
        <taxon>Thermoanaerobacteraceae</taxon>
        <taxon>Caldanaerobacter</taxon>
    </lineage>
</organism>
<proteinExistence type="predicted"/>
<gene>
    <name evidence="2" type="ORF">O163_08350</name>
</gene>
<dbReference type="AlphaFoldDB" id="U5CPE0"/>
<evidence type="ECO:0000259" key="1">
    <source>
        <dbReference type="SMART" id="SM00460"/>
    </source>
</evidence>
<accession>U5CPE0</accession>
<dbReference type="SUPFAM" id="SSF54001">
    <property type="entry name" value="Cysteine proteinases"/>
    <property type="match status" value="1"/>
</dbReference>
<dbReference type="EMBL" id="AXDC01000021">
    <property type="protein sequence ID" value="ERM91848.1"/>
    <property type="molecule type" value="Genomic_DNA"/>
</dbReference>